<dbReference type="SUPFAM" id="SSF50985">
    <property type="entry name" value="RCC1/BLIP-II"/>
    <property type="match status" value="1"/>
</dbReference>
<proteinExistence type="predicted"/>
<protein>
    <submittedName>
        <fullName evidence="2">Uncharacterized protein</fullName>
    </submittedName>
</protein>
<comment type="caution">
    <text evidence="2">The sequence shown here is derived from an EMBL/GenBank/DDBJ whole genome shotgun (WGS) entry which is preliminary data.</text>
</comment>
<gene>
    <name evidence="2" type="ORF">SCUCBS95973_005282</name>
</gene>
<name>A0ABP0BWH1_9PEZI</name>
<dbReference type="InterPro" id="IPR009091">
    <property type="entry name" value="RCC1/BLIP-II"/>
</dbReference>
<dbReference type="Proteomes" id="UP001642405">
    <property type="component" value="Unassembled WGS sequence"/>
</dbReference>
<evidence type="ECO:0000313" key="3">
    <source>
        <dbReference type="Proteomes" id="UP001642405"/>
    </source>
</evidence>
<accession>A0ABP0BWH1</accession>
<dbReference type="PANTHER" id="PTHR45982">
    <property type="entry name" value="REGULATOR OF CHROMOSOME CONDENSATION"/>
    <property type="match status" value="1"/>
</dbReference>
<reference evidence="2 3" key="1">
    <citation type="submission" date="2024-01" db="EMBL/GenBank/DDBJ databases">
        <authorList>
            <person name="Allen C."/>
            <person name="Tagirdzhanova G."/>
        </authorList>
    </citation>
    <scope>NUCLEOTIDE SEQUENCE [LARGE SCALE GENOMIC DNA]</scope>
</reference>
<dbReference type="PANTHER" id="PTHR45982:SF1">
    <property type="entry name" value="REGULATOR OF CHROMOSOME CONDENSATION"/>
    <property type="match status" value="1"/>
</dbReference>
<organism evidence="2 3">
    <name type="scientific">Sporothrix curviconia</name>
    <dbReference type="NCBI Taxonomy" id="1260050"/>
    <lineage>
        <taxon>Eukaryota</taxon>
        <taxon>Fungi</taxon>
        <taxon>Dikarya</taxon>
        <taxon>Ascomycota</taxon>
        <taxon>Pezizomycotina</taxon>
        <taxon>Sordariomycetes</taxon>
        <taxon>Sordariomycetidae</taxon>
        <taxon>Ophiostomatales</taxon>
        <taxon>Ophiostomataceae</taxon>
        <taxon>Sporothrix</taxon>
    </lineage>
</organism>
<evidence type="ECO:0000256" key="1">
    <source>
        <dbReference type="PROSITE-ProRule" id="PRU00235"/>
    </source>
</evidence>
<keyword evidence="3" id="KW-1185">Reference proteome</keyword>
<feature type="repeat" description="RCC1" evidence="1">
    <location>
        <begin position="136"/>
        <end position="192"/>
    </location>
</feature>
<dbReference type="InterPro" id="IPR000408">
    <property type="entry name" value="Reg_chr_condens"/>
</dbReference>
<dbReference type="Gene3D" id="2.130.10.30">
    <property type="entry name" value="Regulator of chromosome condensation 1/beta-lactamase-inhibitor protein II"/>
    <property type="match status" value="1"/>
</dbReference>
<dbReference type="PROSITE" id="PS50012">
    <property type="entry name" value="RCC1_3"/>
    <property type="match status" value="1"/>
</dbReference>
<evidence type="ECO:0000313" key="2">
    <source>
        <dbReference type="EMBL" id="CAK7223741.1"/>
    </source>
</evidence>
<sequence>MQKLYATGFNAWGQLNFDAEPNTEPDDVETFTHVLSANAITSIRPALSYTTVTTSDGNSKAGTSTVGDADRLAHFSEALNGQVVVYDKSDGGILLQYPSVADLLKEILECKCFLGFPDVVQVVAYDVGFAALSADGSVWTWGDARFPECLGRDAALKSADVPGLVAALKGLPTGPIVKLAAGGYVLAALTKGQDLYCWGGYPGRRPVVLEGLMGEPSPIVVSVTPDAASTGEVGEEDIVDVGVGDGHMIALTASGSVCVIGSNASGQLGLGRDWKSANDTDVSKSWIKVGGFSSDEGRQATSVYAGPRSSFVVVTEK</sequence>
<dbReference type="Pfam" id="PF13540">
    <property type="entry name" value="RCC1_2"/>
    <property type="match status" value="1"/>
</dbReference>
<dbReference type="EMBL" id="CAWUHB010000028">
    <property type="protein sequence ID" value="CAK7223741.1"/>
    <property type="molecule type" value="Genomic_DNA"/>
</dbReference>
<dbReference type="InterPro" id="IPR051553">
    <property type="entry name" value="Ran_GTPase-activating"/>
</dbReference>